<accession>A0A848DQA1</accession>
<evidence type="ECO:0000313" key="2">
    <source>
        <dbReference type="EMBL" id="NMH94703.1"/>
    </source>
</evidence>
<proteinExistence type="predicted"/>
<organism evidence="2 3">
    <name type="scientific">Pseudonocardia bannensis</name>
    <dbReference type="NCBI Taxonomy" id="630973"/>
    <lineage>
        <taxon>Bacteria</taxon>
        <taxon>Bacillati</taxon>
        <taxon>Actinomycetota</taxon>
        <taxon>Actinomycetes</taxon>
        <taxon>Pseudonocardiales</taxon>
        <taxon>Pseudonocardiaceae</taxon>
        <taxon>Pseudonocardia</taxon>
    </lineage>
</organism>
<dbReference type="AlphaFoldDB" id="A0A848DQA1"/>
<reference evidence="2 3" key="1">
    <citation type="submission" date="2020-04" db="EMBL/GenBank/DDBJ databases">
        <authorList>
            <person name="Klaysubun C."/>
            <person name="Duangmal K."/>
            <person name="Lipun K."/>
        </authorList>
    </citation>
    <scope>NUCLEOTIDE SEQUENCE [LARGE SCALE GENOMIC DNA]</scope>
    <source>
        <strain evidence="2 3">DSM 45300</strain>
    </source>
</reference>
<dbReference type="RefSeq" id="WP_169415383.1">
    <property type="nucleotide sequence ID" value="NZ_JAAXKZ010000127.1"/>
</dbReference>
<name>A0A848DQA1_9PSEU</name>
<evidence type="ECO:0000256" key="1">
    <source>
        <dbReference type="SAM" id="MobiDB-lite"/>
    </source>
</evidence>
<feature type="compositionally biased region" description="Basic and acidic residues" evidence="1">
    <location>
        <begin position="57"/>
        <end position="73"/>
    </location>
</feature>
<dbReference type="EMBL" id="JAAXKZ010000127">
    <property type="protein sequence ID" value="NMH94703.1"/>
    <property type="molecule type" value="Genomic_DNA"/>
</dbReference>
<dbReference type="Proteomes" id="UP000586918">
    <property type="component" value="Unassembled WGS sequence"/>
</dbReference>
<evidence type="ECO:0008006" key="4">
    <source>
        <dbReference type="Google" id="ProtNLM"/>
    </source>
</evidence>
<gene>
    <name evidence="2" type="ORF">HF519_24645</name>
</gene>
<dbReference type="Pfam" id="PF20060">
    <property type="entry name" value="DUF6459"/>
    <property type="match status" value="1"/>
</dbReference>
<dbReference type="InterPro" id="IPR045596">
    <property type="entry name" value="DUF6459"/>
</dbReference>
<feature type="region of interest" description="Disordered" evidence="1">
    <location>
        <begin position="1"/>
        <end position="76"/>
    </location>
</feature>
<sequence>MTTTVAPRPLAAPVRSGGSVRLRALHYEPGTEPGPSRPRSVAVPEQRPRPSGSDARPATDRLHRIPPEDDPARRQAQGTLRLVLEVIDGRRPAAQLGRLLEPSVLRYVTAAATQPGVRRDGCARLRSLRLDRPRPDAAEVAAVCRLGGRIRALAARFERSDTGLWRCTALRIG</sequence>
<evidence type="ECO:0000313" key="3">
    <source>
        <dbReference type="Proteomes" id="UP000586918"/>
    </source>
</evidence>
<protein>
    <recommendedName>
        <fullName evidence="4">Alanine, arginine and proline rich protein</fullName>
    </recommendedName>
</protein>
<keyword evidence="3" id="KW-1185">Reference proteome</keyword>
<comment type="caution">
    <text evidence="2">The sequence shown here is derived from an EMBL/GenBank/DDBJ whole genome shotgun (WGS) entry which is preliminary data.</text>
</comment>